<name>A0A399CZA0_9BACT</name>
<reference evidence="1 2" key="1">
    <citation type="journal article" date="2015" name="Int. J. Syst. Evol. Microbiol.">
        <title>Mariniphaga sediminis sp. nov., isolated from coastal sediment.</title>
        <authorList>
            <person name="Wang F.Q."/>
            <person name="Shen Q.Y."/>
            <person name="Chen G.J."/>
            <person name="Du Z.J."/>
        </authorList>
    </citation>
    <scope>NUCLEOTIDE SEQUENCE [LARGE SCALE GENOMIC DNA]</scope>
    <source>
        <strain evidence="1 2">SY21</strain>
    </source>
</reference>
<dbReference type="EMBL" id="QWET01000016">
    <property type="protein sequence ID" value="RIH63812.1"/>
    <property type="molecule type" value="Genomic_DNA"/>
</dbReference>
<evidence type="ECO:0000313" key="1">
    <source>
        <dbReference type="EMBL" id="RIH63812.1"/>
    </source>
</evidence>
<protein>
    <submittedName>
        <fullName evidence="1">Uncharacterized protein</fullName>
    </submittedName>
</protein>
<keyword evidence="2" id="KW-1185">Reference proteome</keyword>
<comment type="caution">
    <text evidence="1">The sequence shown here is derived from an EMBL/GenBank/DDBJ whole genome shotgun (WGS) entry which is preliminary data.</text>
</comment>
<gene>
    <name evidence="1" type="ORF">D1164_17920</name>
</gene>
<proteinExistence type="predicted"/>
<accession>A0A399CZA0</accession>
<evidence type="ECO:0000313" key="2">
    <source>
        <dbReference type="Proteomes" id="UP000266441"/>
    </source>
</evidence>
<organism evidence="1 2">
    <name type="scientific">Mariniphaga sediminis</name>
    <dbReference type="NCBI Taxonomy" id="1628158"/>
    <lineage>
        <taxon>Bacteria</taxon>
        <taxon>Pseudomonadati</taxon>
        <taxon>Bacteroidota</taxon>
        <taxon>Bacteroidia</taxon>
        <taxon>Marinilabiliales</taxon>
        <taxon>Prolixibacteraceae</taxon>
        <taxon>Mariniphaga</taxon>
    </lineage>
</organism>
<dbReference type="Proteomes" id="UP000266441">
    <property type="component" value="Unassembled WGS sequence"/>
</dbReference>
<sequence>MLMYRWKLPQDAILRQRVAKRGGLYIRTSRELDHHVNKLKTTNEILNVYFNIQYFNSHLKVLT</sequence>
<dbReference type="AlphaFoldDB" id="A0A399CZA0"/>